<reference evidence="3 4" key="3">
    <citation type="journal article" date="2010" name="BMC Genomics">
        <title>Transcriptome sequencing and comparative analysis of cucumber flowers with different sex types.</title>
        <authorList>
            <person name="Guo S."/>
            <person name="Zheng Y."/>
            <person name="Joung J.G."/>
            <person name="Liu S."/>
            <person name="Zhang Z."/>
            <person name="Crasta O.R."/>
            <person name="Sobral B.W."/>
            <person name="Xu Y."/>
            <person name="Huang S."/>
            <person name="Fei Z."/>
        </authorList>
    </citation>
    <scope>NUCLEOTIDE SEQUENCE [LARGE SCALE GENOMIC DNA]</scope>
    <source>
        <strain evidence="4">cv. 9930</strain>
    </source>
</reference>
<reference evidence="3 4" key="2">
    <citation type="journal article" date="2009" name="PLoS ONE">
        <title>An integrated genetic and cytogenetic map of the cucumber genome.</title>
        <authorList>
            <person name="Ren Y."/>
            <person name="Zhang Z."/>
            <person name="Liu J."/>
            <person name="Staub J.E."/>
            <person name="Han Y."/>
            <person name="Cheng Z."/>
            <person name="Li X."/>
            <person name="Lu J."/>
            <person name="Miao H."/>
            <person name="Kang H."/>
            <person name="Xie B."/>
            <person name="Gu X."/>
            <person name="Wang X."/>
            <person name="Du Y."/>
            <person name="Jin W."/>
            <person name="Huang S."/>
        </authorList>
    </citation>
    <scope>NUCLEOTIDE SEQUENCE [LARGE SCALE GENOMIC DNA]</scope>
    <source>
        <strain evidence="4">cv. 9930</strain>
    </source>
</reference>
<feature type="compositionally biased region" description="Basic residues" evidence="1">
    <location>
        <begin position="261"/>
        <end position="274"/>
    </location>
</feature>
<dbReference type="EMBL" id="CM002928">
    <property type="protein sequence ID" value="KGN45509.1"/>
    <property type="molecule type" value="Genomic_DNA"/>
</dbReference>
<feature type="compositionally biased region" description="Basic and acidic residues" evidence="1">
    <location>
        <begin position="196"/>
        <end position="222"/>
    </location>
</feature>
<feature type="region of interest" description="Disordered" evidence="1">
    <location>
        <begin position="188"/>
        <end position="521"/>
    </location>
</feature>
<feature type="compositionally biased region" description="Pro residues" evidence="1">
    <location>
        <begin position="363"/>
        <end position="377"/>
    </location>
</feature>
<dbReference type="OrthoDB" id="787201at2759"/>
<dbReference type="AlphaFoldDB" id="A0A0A0K9L4"/>
<feature type="compositionally biased region" description="Basic and acidic residues" evidence="1">
    <location>
        <begin position="310"/>
        <end position="323"/>
    </location>
</feature>
<dbReference type="PANTHER" id="PTHR33098:SF36">
    <property type="entry name" value="HYDROXYPROLINE-RICH GLYCOPROTEIN FAMILY PROTEIN"/>
    <property type="match status" value="1"/>
</dbReference>
<keyword evidence="4" id="KW-1185">Reference proteome</keyword>
<sequence>MEEDGNPRPPPFWLQSSNSSLNQLHHSRRRRLSRASSFLLNSSAFLIVLLVIVLCFILIVIPKFVQFTSQLIRPQSVKKSWDSLNLLLVLFAIVCGFLGRNAGGDDSRGSFEDRSVSSRRSMKSNPTAPRRWDDGYTDHRPNHFTLNRMRSSSSYPDLRLQESSFDAGDHRWRFYDDTHVTNHRYLSSDQLHRRRETQPELEQRDSEAKSIVFDRSEIREDVYSQPLIPSPPRSPPQQVSPPRPPSPPPTPPPPANTIPKMVKRRPKRTHKVHSHTPDEENNQQHENGDSDVANFQRIQLPPLSPPSFYRESEQKSSKNEKKRTGASKEIWSALRRRKKKQRQKSVESFEAIIASQRASTSSLPPPSPPPPPPPLPSPSVLQNLFSSRKGKHKKVQSTSLPEPPPPSIPSSEPKPEIAAQNQILKPHDPPMELDRLSSLNDEEYNTSIGGESPYHPIPPPPPPPPPPFRMHGDFDSAGSNSSTPRAISPEMDESEANGPPATSERKLVKDPTIPMFCSSPDVNSKADTFIARFRADLKLQKMNSIKEKTARKRSNLGRTSGPGPSKTR</sequence>
<reference evidence="3 4" key="4">
    <citation type="journal article" date="2011" name="BMC Genomics">
        <title>RNA-Seq improves annotation of protein-coding genes in the cucumber genome.</title>
        <authorList>
            <person name="Li Z."/>
            <person name="Zhang Z."/>
            <person name="Yan P."/>
            <person name="Huang S."/>
            <person name="Fei Z."/>
            <person name="Lin K."/>
        </authorList>
    </citation>
    <scope>NUCLEOTIDE SEQUENCE [LARGE SCALE GENOMIC DNA]</scope>
    <source>
        <strain evidence="4">cv. 9930</strain>
    </source>
</reference>
<name>A0A0A0K9L4_CUCSA</name>
<evidence type="ECO:0000256" key="1">
    <source>
        <dbReference type="SAM" id="MobiDB-lite"/>
    </source>
</evidence>
<feature type="region of interest" description="Disordered" evidence="1">
    <location>
        <begin position="105"/>
        <end position="138"/>
    </location>
</feature>
<dbReference type="Gramene" id="KGN45509">
    <property type="protein sequence ID" value="KGN45509"/>
    <property type="gene ID" value="Csa_7G450660"/>
</dbReference>
<feature type="compositionally biased region" description="Pro residues" evidence="1">
    <location>
        <begin position="455"/>
        <end position="468"/>
    </location>
</feature>
<feature type="region of interest" description="Disordered" evidence="1">
    <location>
        <begin position="542"/>
        <end position="568"/>
    </location>
</feature>
<keyword evidence="2" id="KW-0812">Transmembrane</keyword>
<keyword evidence="2" id="KW-0472">Membrane</keyword>
<organism evidence="3 4">
    <name type="scientific">Cucumis sativus</name>
    <name type="common">Cucumber</name>
    <dbReference type="NCBI Taxonomy" id="3659"/>
    <lineage>
        <taxon>Eukaryota</taxon>
        <taxon>Viridiplantae</taxon>
        <taxon>Streptophyta</taxon>
        <taxon>Embryophyta</taxon>
        <taxon>Tracheophyta</taxon>
        <taxon>Spermatophyta</taxon>
        <taxon>Magnoliopsida</taxon>
        <taxon>eudicotyledons</taxon>
        <taxon>Gunneridae</taxon>
        <taxon>Pentapetalae</taxon>
        <taxon>rosids</taxon>
        <taxon>fabids</taxon>
        <taxon>Cucurbitales</taxon>
        <taxon>Cucurbitaceae</taxon>
        <taxon>Benincaseae</taxon>
        <taxon>Cucumis</taxon>
    </lineage>
</organism>
<feature type="compositionally biased region" description="Basic and acidic residues" evidence="1">
    <location>
        <begin position="425"/>
        <end position="435"/>
    </location>
</feature>
<evidence type="ECO:0000256" key="2">
    <source>
        <dbReference type="SAM" id="Phobius"/>
    </source>
</evidence>
<evidence type="ECO:0000313" key="3">
    <source>
        <dbReference type="EMBL" id="KGN45509.1"/>
    </source>
</evidence>
<feature type="compositionally biased region" description="Basic and acidic residues" evidence="1">
    <location>
        <begin position="105"/>
        <end position="116"/>
    </location>
</feature>
<keyword evidence="2" id="KW-1133">Transmembrane helix</keyword>
<dbReference type="InterPro" id="IPR008480">
    <property type="entry name" value="DUF761_pln"/>
</dbReference>
<gene>
    <name evidence="3" type="ORF">Csa_7G450660</name>
</gene>
<dbReference type="KEGG" id="csv:105436213"/>
<feature type="compositionally biased region" description="Basic residues" evidence="1">
    <location>
        <begin position="334"/>
        <end position="343"/>
    </location>
</feature>
<feature type="transmembrane region" description="Helical" evidence="2">
    <location>
        <begin position="38"/>
        <end position="61"/>
    </location>
</feature>
<dbReference type="STRING" id="3659.A0A0A0K9L4"/>
<evidence type="ECO:0000313" key="4">
    <source>
        <dbReference type="Proteomes" id="UP000029981"/>
    </source>
</evidence>
<feature type="compositionally biased region" description="Basic and acidic residues" evidence="1">
    <location>
        <begin position="275"/>
        <end position="288"/>
    </location>
</feature>
<reference evidence="3 4" key="1">
    <citation type="journal article" date="2009" name="Nat. Genet.">
        <title>The genome of the cucumber, Cucumis sativus L.</title>
        <authorList>
            <person name="Huang S."/>
            <person name="Li R."/>
            <person name="Zhang Z."/>
            <person name="Li L."/>
            <person name="Gu X."/>
            <person name="Fan W."/>
            <person name="Lucas W.J."/>
            <person name="Wang X."/>
            <person name="Xie B."/>
            <person name="Ni P."/>
            <person name="Ren Y."/>
            <person name="Zhu H."/>
            <person name="Li J."/>
            <person name="Lin K."/>
            <person name="Jin W."/>
            <person name="Fei Z."/>
            <person name="Li G."/>
            <person name="Staub J."/>
            <person name="Kilian A."/>
            <person name="van der Vossen E.A."/>
            <person name="Wu Y."/>
            <person name="Guo J."/>
            <person name="He J."/>
            <person name="Jia Z."/>
            <person name="Ren Y."/>
            <person name="Tian G."/>
            <person name="Lu Y."/>
            <person name="Ruan J."/>
            <person name="Qian W."/>
            <person name="Wang M."/>
            <person name="Huang Q."/>
            <person name="Li B."/>
            <person name="Xuan Z."/>
            <person name="Cao J."/>
            <person name="Asan"/>
            <person name="Wu Z."/>
            <person name="Zhang J."/>
            <person name="Cai Q."/>
            <person name="Bai Y."/>
            <person name="Zhao B."/>
            <person name="Han Y."/>
            <person name="Li Y."/>
            <person name="Li X."/>
            <person name="Wang S."/>
            <person name="Shi Q."/>
            <person name="Liu S."/>
            <person name="Cho W.K."/>
            <person name="Kim J.Y."/>
            <person name="Xu Y."/>
            <person name="Heller-Uszynska K."/>
            <person name="Miao H."/>
            <person name="Cheng Z."/>
            <person name="Zhang S."/>
            <person name="Wu J."/>
            <person name="Yang Y."/>
            <person name="Kang H."/>
            <person name="Li M."/>
            <person name="Liang H."/>
            <person name="Ren X."/>
            <person name="Shi Z."/>
            <person name="Wen M."/>
            <person name="Jian M."/>
            <person name="Yang H."/>
            <person name="Zhang G."/>
            <person name="Yang Z."/>
            <person name="Chen R."/>
            <person name="Liu S."/>
            <person name="Li J."/>
            <person name="Ma L."/>
            <person name="Liu H."/>
            <person name="Zhou Y."/>
            <person name="Zhao J."/>
            <person name="Fang X."/>
            <person name="Li G."/>
            <person name="Fang L."/>
            <person name="Li Y."/>
            <person name="Liu D."/>
            <person name="Zheng H."/>
            <person name="Zhang Y."/>
            <person name="Qin N."/>
            <person name="Li Z."/>
            <person name="Yang G."/>
            <person name="Yang S."/>
            <person name="Bolund L."/>
            <person name="Kristiansen K."/>
            <person name="Zheng H."/>
            <person name="Li S."/>
            <person name="Zhang X."/>
            <person name="Yang H."/>
            <person name="Wang J."/>
            <person name="Sun R."/>
            <person name="Zhang B."/>
            <person name="Jiang S."/>
            <person name="Wang J."/>
            <person name="Du Y."/>
            <person name="Li S."/>
        </authorList>
    </citation>
    <scope>NUCLEOTIDE SEQUENCE [LARGE SCALE GENOMIC DNA]</scope>
    <source>
        <strain evidence="4">cv. 9930</strain>
    </source>
</reference>
<proteinExistence type="predicted"/>
<feature type="compositionally biased region" description="Pro residues" evidence="1">
    <location>
        <begin position="228"/>
        <end position="256"/>
    </location>
</feature>
<dbReference type="Proteomes" id="UP000029981">
    <property type="component" value="Chromosome 7"/>
</dbReference>
<protein>
    <recommendedName>
        <fullName evidence="5">Hydroxyproline-rich glycoprotein family protein</fullName>
    </recommendedName>
</protein>
<accession>A0A0A0K9L4</accession>
<evidence type="ECO:0008006" key="5">
    <source>
        <dbReference type="Google" id="ProtNLM"/>
    </source>
</evidence>
<dbReference type="Pfam" id="PF05553">
    <property type="entry name" value="DUF761"/>
    <property type="match status" value="1"/>
</dbReference>
<dbReference type="PANTHER" id="PTHR33098">
    <property type="entry name" value="COTTON FIBER (DUF761)"/>
    <property type="match status" value="1"/>
</dbReference>